<dbReference type="GO" id="GO:0031640">
    <property type="term" value="P:killing of cells of another organism"/>
    <property type="evidence" value="ECO:0007669"/>
    <property type="project" value="UniProtKB-KW"/>
</dbReference>
<dbReference type="AlphaFoldDB" id="A0A6V8KDI2"/>
<proteinExistence type="predicted"/>
<dbReference type="SUPFAM" id="SSF53955">
    <property type="entry name" value="Lysozyme-like"/>
    <property type="match status" value="1"/>
</dbReference>
<evidence type="ECO:0000313" key="5">
    <source>
        <dbReference type="Proteomes" id="UP000482800"/>
    </source>
</evidence>
<accession>A0A6V8KDI2</accession>
<dbReference type="InterPro" id="IPR023347">
    <property type="entry name" value="Lysozyme_dom_sf"/>
</dbReference>
<keyword evidence="2" id="KW-0081">Bacteriolytic enzyme</keyword>
<dbReference type="InterPro" id="IPR002477">
    <property type="entry name" value="Peptidoglycan-bd-like"/>
</dbReference>
<name>A0A6V8KDI2_9ACTN</name>
<reference evidence="4 5" key="1">
    <citation type="submission" date="2020-03" db="EMBL/GenBank/DDBJ databases">
        <title>Whole genome shotgun sequence of Phytohabitans houttuyneae NBRC 108639.</title>
        <authorList>
            <person name="Komaki H."/>
            <person name="Tamura T."/>
        </authorList>
    </citation>
    <scope>NUCLEOTIDE SEQUENCE [LARGE SCALE GENOMIC DNA]</scope>
    <source>
        <strain evidence="4 5">NBRC 108639</strain>
    </source>
</reference>
<comment type="caution">
    <text evidence="4">The sequence shown here is derived from an EMBL/GenBank/DDBJ whole genome shotgun (WGS) entry which is preliminary data.</text>
</comment>
<dbReference type="InterPro" id="IPR036365">
    <property type="entry name" value="PGBD-like_sf"/>
</dbReference>
<organism evidence="4 5">
    <name type="scientific">Phytohabitans houttuyneae</name>
    <dbReference type="NCBI Taxonomy" id="1076126"/>
    <lineage>
        <taxon>Bacteria</taxon>
        <taxon>Bacillati</taxon>
        <taxon>Actinomycetota</taxon>
        <taxon>Actinomycetes</taxon>
        <taxon>Micromonosporales</taxon>
        <taxon>Micromonosporaceae</taxon>
    </lineage>
</organism>
<dbReference type="EMBL" id="BLPF01000002">
    <property type="protein sequence ID" value="GFJ81500.1"/>
    <property type="molecule type" value="Genomic_DNA"/>
</dbReference>
<dbReference type="GO" id="GO:0003796">
    <property type="term" value="F:lysozyme activity"/>
    <property type="evidence" value="ECO:0007669"/>
    <property type="project" value="InterPro"/>
</dbReference>
<feature type="domain" description="Peptidoglycan binding-like" evidence="3">
    <location>
        <begin position="220"/>
        <end position="266"/>
    </location>
</feature>
<dbReference type="Proteomes" id="UP000482800">
    <property type="component" value="Unassembled WGS sequence"/>
</dbReference>
<dbReference type="Gene3D" id="1.10.101.10">
    <property type="entry name" value="PGBD-like superfamily/PGBD"/>
    <property type="match status" value="1"/>
</dbReference>
<keyword evidence="5" id="KW-1185">Reference proteome</keyword>
<keyword evidence="1" id="KW-0929">Antimicrobial</keyword>
<protein>
    <recommendedName>
        <fullName evidence="3">Peptidoglycan binding-like domain-containing protein</fullName>
    </recommendedName>
</protein>
<evidence type="ECO:0000256" key="2">
    <source>
        <dbReference type="ARBA" id="ARBA00022638"/>
    </source>
</evidence>
<dbReference type="Pfam" id="PF01471">
    <property type="entry name" value="PG_binding_1"/>
    <property type="match status" value="1"/>
</dbReference>
<dbReference type="GO" id="GO:0042742">
    <property type="term" value="P:defense response to bacterium"/>
    <property type="evidence" value="ECO:0007669"/>
    <property type="project" value="UniProtKB-KW"/>
</dbReference>
<dbReference type="SUPFAM" id="SSF47090">
    <property type="entry name" value="PGBD-like"/>
    <property type="match status" value="1"/>
</dbReference>
<reference evidence="4 5" key="2">
    <citation type="submission" date="2020-03" db="EMBL/GenBank/DDBJ databases">
        <authorList>
            <person name="Ichikawa N."/>
            <person name="Kimura A."/>
            <person name="Kitahashi Y."/>
            <person name="Uohara A."/>
        </authorList>
    </citation>
    <scope>NUCLEOTIDE SEQUENCE [LARGE SCALE GENOMIC DNA]</scope>
    <source>
        <strain evidence="4 5">NBRC 108639</strain>
    </source>
</reference>
<evidence type="ECO:0000313" key="4">
    <source>
        <dbReference type="EMBL" id="GFJ81500.1"/>
    </source>
</evidence>
<dbReference type="InterPro" id="IPR023346">
    <property type="entry name" value="Lysozyme-like_dom_sf"/>
</dbReference>
<dbReference type="Gene3D" id="1.10.530.40">
    <property type="match status" value="1"/>
</dbReference>
<evidence type="ECO:0000256" key="1">
    <source>
        <dbReference type="ARBA" id="ARBA00022529"/>
    </source>
</evidence>
<evidence type="ECO:0000259" key="3">
    <source>
        <dbReference type="Pfam" id="PF01471"/>
    </source>
</evidence>
<dbReference type="InterPro" id="IPR036366">
    <property type="entry name" value="PGBDSf"/>
</dbReference>
<gene>
    <name evidence="4" type="ORF">Phou_056800</name>
</gene>
<sequence>MVRDNWLRFNLPLEGQVHFMYLDVKGWVSTGVGNKIDQTAAEMSAPSDAERSASLNLANQLQWTDKNSGAVASPDQVAADWDAVKGRLDLAAKGHLAFEEMTQLRISNEEVFRVVSGKLAEMETVLKGRPEFTAFDTWPASAQLATMSMCWGMGPMFRFPTFQGHVAAANWTGAADECRFNPDEGTIRIRNKLDRAHFLAAAAVAAQGLPVGQLSVSPVDVLGVQHALWMLGFDPGPQDGGDGGRTQAGVKAFQATRGVEENGRWDDPATRTELSTALGEAGWLVV</sequence>